<gene>
    <name evidence="1" type="ORF">QAD02_020965</name>
</gene>
<accession>A0ACC2PP47</accession>
<keyword evidence="2" id="KW-1185">Reference proteome</keyword>
<evidence type="ECO:0000313" key="1">
    <source>
        <dbReference type="EMBL" id="KAJ8685172.1"/>
    </source>
</evidence>
<dbReference type="EMBL" id="CM056741">
    <property type="protein sequence ID" value="KAJ8685172.1"/>
    <property type="molecule type" value="Genomic_DNA"/>
</dbReference>
<organism evidence="1 2">
    <name type="scientific">Eretmocerus hayati</name>
    <dbReference type="NCBI Taxonomy" id="131215"/>
    <lineage>
        <taxon>Eukaryota</taxon>
        <taxon>Metazoa</taxon>
        <taxon>Ecdysozoa</taxon>
        <taxon>Arthropoda</taxon>
        <taxon>Hexapoda</taxon>
        <taxon>Insecta</taxon>
        <taxon>Pterygota</taxon>
        <taxon>Neoptera</taxon>
        <taxon>Endopterygota</taxon>
        <taxon>Hymenoptera</taxon>
        <taxon>Apocrita</taxon>
        <taxon>Proctotrupomorpha</taxon>
        <taxon>Chalcidoidea</taxon>
        <taxon>Aphelinidae</taxon>
        <taxon>Aphelininae</taxon>
        <taxon>Eretmocerus</taxon>
    </lineage>
</organism>
<name>A0ACC2PP47_9HYME</name>
<protein>
    <submittedName>
        <fullName evidence="1">Uncharacterized protein</fullName>
    </submittedName>
</protein>
<comment type="caution">
    <text evidence="1">The sequence shown here is derived from an EMBL/GenBank/DDBJ whole genome shotgun (WGS) entry which is preliminary data.</text>
</comment>
<reference evidence="1" key="1">
    <citation type="submission" date="2023-04" db="EMBL/GenBank/DDBJ databases">
        <title>A chromosome-level genome assembly of the parasitoid wasp Eretmocerus hayati.</title>
        <authorList>
            <person name="Zhong Y."/>
            <person name="Liu S."/>
            <person name="Liu Y."/>
        </authorList>
    </citation>
    <scope>NUCLEOTIDE SEQUENCE</scope>
    <source>
        <strain evidence="1">ZJU_SS_LIU_2023</strain>
    </source>
</reference>
<sequence length="477" mass="54858">MRAEKGYRYVPTGSCSSKVPGTNSHHDISLLGQASSLTDQNSVHKQSSKDRSPFYKFFSFEKETPISVKPRNTEDNVDVQEIFESLDSTPNSDKANVIPDSDSLTSYSISENFANSIDFHDIELTQSQNPIPIPTFDTEFSLNEIPFENSVSTQREIEIIESDNSSKYRTARAVIFEKVDDSLEHNRGSEALVNEIFMKNRTGVMNPAMNHSLESDELMNGIRSDENSEDFIWDDSYDSVDLINPPQFNPVGQVDQTSHECIVSPDNSIFINESKLFDVDHTNSDQFANYDDENISLLSDESGFFDSITIDEDFCRMEYETSNRDDFEKFYFGIHNEFLCSYDQENLTNCDTSEHMNQTSSFISRNNLKYPEQFYSFTFDCDFESIQYSKNQNNRKFDLNQVTCIVTKFNQDHLFGKDINSSRNEYPKSRKHFEFKRNGVQSSCSIEKNNFIQNIRVDNFIHGSNLHLNPVLKITPS</sequence>
<evidence type="ECO:0000313" key="2">
    <source>
        <dbReference type="Proteomes" id="UP001239111"/>
    </source>
</evidence>
<dbReference type="Proteomes" id="UP001239111">
    <property type="component" value="Chromosome 1"/>
</dbReference>
<proteinExistence type="predicted"/>